<dbReference type="Gene3D" id="3.10.20.370">
    <property type="match status" value="1"/>
</dbReference>
<evidence type="ECO:0000259" key="1">
    <source>
        <dbReference type="Pfam" id="PF17919"/>
    </source>
</evidence>
<dbReference type="EMBL" id="SMMG02000002">
    <property type="protein sequence ID" value="KAA3483182.1"/>
    <property type="molecule type" value="Genomic_DNA"/>
</dbReference>
<dbReference type="Pfam" id="PF17919">
    <property type="entry name" value="RT_RNaseH_2"/>
    <property type="match status" value="1"/>
</dbReference>
<dbReference type="PANTHER" id="PTHR33064:SF40">
    <property type="entry name" value="REVERSE TRANSCRIPTASE_RETROTRANSPOSON-DERIVED PROTEIN RNASE H-LIKE DOMAIN-CONTAINING PROTEIN"/>
    <property type="match status" value="1"/>
</dbReference>
<dbReference type="GO" id="GO:0003964">
    <property type="term" value="F:RNA-directed DNA polymerase activity"/>
    <property type="evidence" value="ECO:0007669"/>
    <property type="project" value="UniProtKB-KW"/>
</dbReference>
<protein>
    <submittedName>
        <fullName evidence="2">Reverse transcriptase</fullName>
    </submittedName>
</protein>
<sequence>MTSAPPLGFPNFEATFVVESNASNIGIEVILTQKGKPIAYFSKSFSIRHQAQSIYEKEMMTIVIVVKKYNNYILGRHFHIKIDHRRCLEWNVVLCLFQTLICSDRFDIRGYKTIF</sequence>
<dbReference type="Proteomes" id="UP000325315">
    <property type="component" value="Unassembled WGS sequence"/>
</dbReference>
<dbReference type="SUPFAM" id="SSF56672">
    <property type="entry name" value="DNA/RNA polymerases"/>
    <property type="match status" value="1"/>
</dbReference>
<keyword evidence="2" id="KW-0548">Nucleotidyltransferase</keyword>
<evidence type="ECO:0000313" key="3">
    <source>
        <dbReference type="Proteomes" id="UP000325315"/>
    </source>
</evidence>
<keyword evidence="3" id="KW-1185">Reference proteome</keyword>
<proteinExistence type="predicted"/>
<dbReference type="OrthoDB" id="1931077at2759"/>
<comment type="caution">
    <text evidence="2">The sequence shown here is derived from an EMBL/GenBank/DDBJ whole genome shotgun (WGS) entry which is preliminary data.</text>
</comment>
<gene>
    <name evidence="2" type="ORF">EPI10_005374</name>
</gene>
<dbReference type="InterPro" id="IPR051320">
    <property type="entry name" value="Viral_Replic_Matur_Polypro"/>
</dbReference>
<evidence type="ECO:0000313" key="2">
    <source>
        <dbReference type="EMBL" id="KAA3483182.1"/>
    </source>
</evidence>
<accession>A0A5B6WQT5</accession>
<organism evidence="2 3">
    <name type="scientific">Gossypium australe</name>
    <dbReference type="NCBI Taxonomy" id="47621"/>
    <lineage>
        <taxon>Eukaryota</taxon>
        <taxon>Viridiplantae</taxon>
        <taxon>Streptophyta</taxon>
        <taxon>Embryophyta</taxon>
        <taxon>Tracheophyta</taxon>
        <taxon>Spermatophyta</taxon>
        <taxon>Magnoliopsida</taxon>
        <taxon>eudicotyledons</taxon>
        <taxon>Gunneridae</taxon>
        <taxon>Pentapetalae</taxon>
        <taxon>rosids</taxon>
        <taxon>malvids</taxon>
        <taxon>Malvales</taxon>
        <taxon>Malvaceae</taxon>
        <taxon>Malvoideae</taxon>
        <taxon>Gossypium</taxon>
    </lineage>
</organism>
<reference evidence="3" key="1">
    <citation type="journal article" date="2019" name="Plant Biotechnol. J.">
        <title>Genome sequencing of the Australian wild diploid species Gossypium australe highlights disease resistance and delayed gland morphogenesis.</title>
        <authorList>
            <person name="Cai Y."/>
            <person name="Cai X."/>
            <person name="Wang Q."/>
            <person name="Wang P."/>
            <person name="Zhang Y."/>
            <person name="Cai C."/>
            <person name="Xu Y."/>
            <person name="Wang K."/>
            <person name="Zhou Z."/>
            <person name="Wang C."/>
            <person name="Geng S."/>
            <person name="Li B."/>
            <person name="Dong Q."/>
            <person name="Hou Y."/>
            <person name="Wang H."/>
            <person name="Ai P."/>
            <person name="Liu Z."/>
            <person name="Yi F."/>
            <person name="Sun M."/>
            <person name="An G."/>
            <person name="Cheng J."/>
            <person name="Zhang Y."/>
            <person name="Shi Q."/>
            <person name="Xie Y."/>
            <person name="Shi X."/>
            <person name="Chang Y."/>
            <person name="Huang F."/>
            <person name="Chen Y."/>
            <person name="Hong S."/>
            <person name="Mi L."/>
            <person name="Sun Q."/>
            <person name="Zhang L."/>
            <person name="Zhou B."/>
            <person name="Peng R."/>
            <person name="Zhang X."/>
            <person name="Liu F."/>
        </authorList>
    </citation>
    <scope>NUCLEOTIDE SEQUENCE [LARGE SCALE GENOMIC DNA]</scope>
    <source>
        <strain evidence="3">cv. PA1801</strain>
    </source>
</reference>
<dbReference type="InterPro" id="IPR041577">
    <property type="entry name" value="RT_RNaseH_2"/>
</dbReference>
<keyword evidence="2" id="KW-0808">Transferase</keyword>
<feature type="domain" description="Reverse transcriptase/retrotransposon-derived protein RNase H-like" evidence="1">
    <location>
        <begin position="1"/>
        <end position="80"/>
    </location>
</feature>
<dbReference type="AlphaFoldDB" id="A0A5B6WQT5"/>
<name>A0A5B6WQT5_9ROSI</name>
<keyword evidence="2" id="KW-0695">RNA-directed DNA polymerase</keyword>
<dbReference type="PANTHER" id="PTHR33064">
    <property type="entry name" value="POL PROTEIN"/>
    <property type="match status" value="1"/>
</dbReference>
<dbReference type="InterPro" id="IPR043502">
    <property type="entry name" value="DNA/RNA_pol_sf"/>
</dbReference>